<feature type="region of interest" description="Disordered" evidence="1">
    <location>
        <begin position="109"/>
        <end position="128"/>
    </location>
</feature>
<feature type="compositionally biased region" description="Basic and acidic residues" evidence="1">
    <location>
        <begin position="1"/>
        <end position="11"/>
    </location>
</feature>
<name>A0AAD7JIX9_9AGAR</name>
<evidence type="ECO:0000256" key="1">
    <source>
        <dbReference type="SAM" id="MobiDB-lite"/>
    </source>
</evidence>
<accession>A0AAD7JIX9</accession>
<gene>
    <name evidence="2" type="ORF">DFH07DRAFT_769965</name>
</gene>
<comment type="caution">
    <text evidence="2">The sequence shown here is derived from an EMBL/GenBank/DDBJ whole genome shotgun (WGS) entry which is preliminary data.</text>
</comment>
<keyword evidence="3" id="KW-1185">Reference proteome</keyword>
<dbReference type="AlphaFoldDB" id="A0AAD7JIX9"/>
<dbReference type="Proteomes" id="UP001215280">
    <property type="component" value="Unassembled WGS sequence"/>
</dbReference>
<feature type="region of interest" description="Disordered" evidence="1">
    <location>
        <begin position="1"/>
        <end position="26"/>
    </location>
</feature>
<proteinExistence type="predicted"/>
<dbReference type="EMBL" id="JARJLG010000034">
    <property type="protein sequence ID" value="KAJ7765812.1"/>
    <property type="molecule type" value="Genomic_DNA"/>
</dbReference>
<evidence type="ECO:0000313" key="3">
    <source>
        <dbReference type="Proteomes" id="UP001215280"/>
    </source>
</evidence>
<organism evidence="2 3">
    <name type="scientific">Mycena maculata</name>
    <dbReference type="NCBI Taxonomy" id="230809"/>
    <lineage>
        <taxon>Eukaryota</taxon>
        <taxon>Fungi</taxon>
        <taxon>Dikarya</taxon>
        <taxon>Basidiomycota</taxon>
        <taxon>Agaricomycotina</taxon>
        <taxon>Agaricomycetes</taxon>
        <taxon>Agaricomycetidae</taxon>
        <taxon>Agaricales</taxon>
        <taxon>Marasmiineae</taxon>
        <taxon>Mycenaceae</taxon>
        <taxon>Mycena</taxon>
    </lineage>
</organism>
<evidence type="ECO:0000313" key="2">
    <source>
        <dbReference type="EMBL" id="KAJ7765812.1"/>
    </source>
</evidence>
<sequence>MTQQEHDHETRTTTAESNQNHDGKPRIAVSYVDHQFAWPSRTAQGSEQKMQNCGDQAECAVFGMYLPSVFRSSPAADGRFGTVQMEIGSFNTPDVMDLGSFLQVQALYRRQTGTSRDKQPTRTGSLKF</sequence>
<protein>
    <submittedName>
        <fullName evidence="2">Uncharacterized protein</fullName>
    </submittedName>
</protein>
<reference evidence="2" key="1">
    <citation type="submission" date="2023-03" db="EMBL/GenBank/DDBJ databases">
        <title>Massive genome expansion in bonnet fungi (Mycena s.s.) driven by repeated elements and novel gene families across ecological guilds.</title>
        <authorList>
            <consortium name="Lawrence Berkeley National Laboratory"/>
            <person name="Harder C.B."/>
            <person name="Miyauchi S."/>
            <person name="Viragh M."/>
            <person name="Kuo A."/>
            <person name="Thoen E."/>
            <person name="Andreopoulos B."/>
            <person name="Lu D."/>
            <person name="Skrede I."/>
            <person name="Drula E."/>
            <person name="Henrissat B."/>
            <person name="Morin E."/>
            <person name="Kohler A."/>
            <person name="Barry K."/>
            <person name="LaButti K."/>
            <person name="Morin E."/>
            <person name="Salamov A."/>
            <person name="Lipzen A."/>
            <person name="Mereny Z."/>
            <person name="Hegedus B."/>
            <person name="Baldrian P."/>
            <person name="Stursova M."/>
            <person name="Weitz H."/>
            <person name="Taylor A."/>
            <person name="Grigoriev I.V."/>
            <person name="Nagy L.G."/>
            <person name="Martin F."/>
            <person name="Kauserud H."/>
        </authorList>
    </citation>
    <scope>NUCLEOTIDE SEQUENCE</scope>
    <source>
        <strain evidence="2">CBHHK188m</strain>
    </source>
</reference>